<dbReference type="PROSITE" id="PS50054">
    <property type="entry name" value="TYR_PHOSPHATASE_DUAL"/>
    <property type="match status" value="1"/>
</dbReference>
<dbReference type="PANTHER" id="PTHR46377">
    <property type="entry name" value="DUAL SPECIFICITY PROTEIN PHOSPHATASE 19"/>
    <property type="match status" value="1"/>
</dbReference>
<name>A0A498STG9_ACAVI</name>
<dbReference type="CDD" id="cd14498">
    <property type="entry name" value="DSP"/>
    <property type="match status" value="1"/>
</dbReference>
<dbReference type="Gene3D" id="3.90.190.10">
    <property type="entry name" value="Protein tyrosine phosphatase superfamily"/>
    <property type="match status" value="1"/>
</dbReference>
<sequence>MEDGTVAKEKRSSKGEFVYVDEGDEGQSGSNGGEKEVQEFEITFNKESDLNDSQTVRPASHVSLSNRQIKKRLYRQALGFVLDLKPDLQMANVSKGIYLGSQDVAHDYDILMAHKVTHIINCATGVENIFLGVIKYLTLDILDLPWTNIEQYFDKCHEFMKEAVESSGNVFVHCNAGVSRSPTIVLSYIMRYNKMTLREALEHVNAIRKVNPNPGFIQQLLRYEIKLQCENDVDKK</sequence>
<feature type="compositionally biased region" description="Basic and acidic residues" evidence="3">
    <location>
        <begin position="1"/>
        <end position="14"/>
    </location>
</feature>
<dbReference type="Pfam" id="PF00782">
    <property type="entry name" value="DSPc"/>
    <property type="match status" value="1"/>
</dbReference>
<dbReference type="SMART" id="SM00195">
    <property type="entry name" value="DSPc"/>
    <property type="match status" value="1"/>
</dbReference>
<feature type="domain" description="Tyrosine-protein phosphatase" evidence="4">
    <location>
        <begin position="89"/>
        <end position="229"/>
    </location>
</feature>
<keyword evidence="7" id="KW-1185">Reference proteome</keyword>
<dbReference type="InterPro" id="IPR016130">
    <property type="entry name" value="Tyr_Pase_AS"/>
</dbReference>
<dbReference type="Proteomes" id="UP000276991">
    <property type="component" value="Unassembled WGS sequence"/>
</dbReference>
<dbReference type="OrthoDB" id="10252009at2759"/>
<evidence type="ECO:0008006" key="8">
    <source>
        <dbReference type="Google" id="ProtNLM"/>
    </source>
</evidence>
<evidence type="ECO:0000313" key="6">
    <source>
        <dbReference type="EMBL" id="VBB32079.1"/>
    </source>
</evidence>
<accession>A0A498STG9</accession>
<evidence type="ECO:0000256" key="2">
    <source>
        <dbReference type="ARBA" id="ARBA00022912"/>
    </source>
</evidence>
<gene>
    <name evidence="6" type="ORF">NAV_LOCUS6870</name>
</gene>
<evidence type="ECO:0000259" key="5">
    <source>
        <dbReference type="PROSITE" id="PS50056"/>
    </source>
</evidence>
<reference evidence="6 7" key="1">
    <citation type="submission" date="2018-08" db="EMBL/GenBank/DDBJ databases">
        <authorList>
            <person name="Laetsch R D."/>
            <person name="Stevens L."/>
            <person name="Kumar S."/>
            <person name="Blaxter L. M."/>
        </authorList>
    </citation>
    <scope>NUCLEOTIDE SEQUENCE [LARGE SCALE GENOMIC DNA]</scope>
</reference>
<evidence type="ECO:0000256" key="3">
    <source>
        <dbReference type="SAM" id="MobiDB-lite"/>
    </source>
</evidence>
<keyword evidence="2" id="KW-0904">Protein phosphatase</keyword>
<protein>
    <recommendedName>
        <fullName evidence="8">Protein-serine/threonine phosphatase</fullName>
    </recommendedName>
</protein>
<dbReference type="InterPro" id="IPR000387">
    <property type="entry name" value="Tyr_Pase_dom"/>
</dbReference>
<dbReference type="GO" id="GO:0005737">
    <property type="term" value="C:cytoplasm"/>
    <property type="evidence" value="ECO:0007669"/>
    <property type="project" value="TreeGrafter"/>
</dbReference>
<dbReference type="SUPFAM" id="SSF52799">
    <property type="entry name" value="(Phosphotyrosine protein) phosphatases II"/>
    <property type="match status" value="1"/>
</dbReference>
<keyword evidence="1" id="KW-0378">Hydrolase</keyword>
<feature type="region of interest" description="Disordered" evidence="3">
    <location>
        <begin position="1"/>
        <end position="37"/>
    </location>
</feature>
<dbReference type="AlphaFoldDB" id="A0A498STG9"/>
<organism evidence="6 7">
    <name type="scientific">Acanthocheilonema viteae</name>
    <name type="common">Filarial nematode worm</name>
    <name type="synonym">Dipetalonema viteae</name>
    <dbReference type="NCBI Taxonomy" id="6277"/>
    <lineage>
        <taxon>Eukaryota</taxon>
        <taxon>Metazoa</taxon>
        <taxon>Ecdysozoa</taxon>
        <taxon>Nematoda</taxon>
        <taxon>Chromadorea</taxon>
        <taxon>Rhabditida</taxon>
        <taxon>Spirurina</taxon>
        <taxon>Spiruromorpha</taxon>
        <taxon>Filarioidea</taxon>
        <taxon>Onchocercidae</taxon>
        <taxon>Acanthocheilonema</taxon>
    </lineage>
</organism>
<dbReference type="STRING" id="6277.A0A498STG9"/>
<dbReference type="PANTHER" id="PTHR46377:SF1">
    <property type="entry name" value="DUAL SPECIFICITY PROTEIN PHOSPHATASE 19"/>
    <property type="match status" value="1"/>
</dbReference>
<evidence type="ECO:0000313" key="7">
    <source>
        <dbReference type="Proteomes" id="UP000276991"/>
    </source>
</evidence>
<evidence type="ECO:0000256" key="1">
    <source>
        <dbReference type="ARBA" id="ARBA00022801"/>
    </source>
</evidence>
<dbReference type="PROSITE" id="PS00383">
    <property type="entry name" value="TYR_PHOSPHATASE_1"/>
    <property type="match status" value="1"/>
</dbReference>
<dbReference type="InterPro" id="IPR029021">
    <property type="entry name" value="Prot-tyrosine_phosphatase-like"/>
</dbReference>
<feature type="domain" description="Tyrosine specific protein phosphatases" evidence="5">
    <location>
        <begin position="150"/>
        <end position="208"/>
    </location>
</feature>
<evidence type="ECO:0000259" key="4">
    <source>
        <dbReference type="PROSITE" id="PS50054"/>
    </source>
</evidence>
<dbReference type="EMBL" id="UPTC01001529">
    <property type="protein sequence ID" value="VBB32079.1"/>
    <property type="molecule type" value="Genomic_DNA"/>
</dbReference>
<dbReference type="InterPro" id="IPR020422">
    <property type="entry name" value="TYR_PHOSPHATASE_DUAL_dom"/>
</dbReference>
<dbReference type="PROSITE" id="PS50056">
    <property type="entry name" value="TYR_PHOSPHATASE_2"/>
    <property type="match status" value="1"/>
</dbReference>
<proteinExistence type="predicted"/>
<dbReference type="GO" id="GO:0008579">
    <property type="term" value="F:JUN kinase phosphatase activity"/>
    <property type="evidence" value="ECO:0007669"/>
    <property type="project" value="TreeGrafter"/>
</dbReference>
<dbReference type="InterPro" id="IPR000340">
    <property type="entry name" value="Dual-sp_phosphatase_cat-dom"/>
</dbReference>
<dbReference type="PRINTS" id="PR01908">
    <property type="entry name" value="ADSPHPHTASE"/>
</dbReference>